<feature type="transmembrane region" description="Helical" evidence="8">
    <location>
        <begin position="407"/>
        <end position="428"/>
    </location>
</feature>
<name>A0A9N9YT52_9HYPO</name>
<feature type="region of interest" description="Disordered" evidence="7">
    <location>
        <begin position="525"/>
        <end position="552"/>
    </location>
</feature>
<evidence type="ECO:0000256" key="1">
    <source>
        <dbReference type="ARBA" id="ARBA00004141"/>
    </source>
</evidence>
<feature type="transmembrane region" description="Helical" evidence="8">
    <location>
        <begin position="254"/>
        <end position="274"/>
    </location>
</feature>
<evidence type="ECO:0000256" key="2">
    <source>
        <dbReference type="ARBA" id="ARBA00022448"/>
    </source>
</evidence>
<dbReference type="AlphaFoldDB" id="A0A9N9YT52"/>
<dbReference type="Gene3D" id="1.20.1530.20">
    <property type="match status" value="1"/>
</dbReference>
<feature type="transmembrane region" description="Helical" evidence="8">
    <location>
        <begin position="153"/>
        <end position="175"/>
    </location>
</feature>
<evidence type="ECO:0000256" key="5">
    <source>
        <dbReference type="ARBA" id="ARBA00023065"/>
    </source>
</evidence>
<feature type="transmembrane region" description="Helical" evidence="8">
    <location>
        <begin position="224"/>
        <end position="248"/>
    </location>
</feature>
<comment type="caution">
    <text evidence="10">The sequence shown here is derived from an EMBL/GenBank/DDBJ whole genome shotgun (WGS) entry which is preliminary data.</text>
</comment>
<feature type="transmembrane region" description="Helical" evidence="8">
    <location>
        <begin position="187"/>
        <end position="212"/>
    </location>
</feature>
<feature type="transmembrane region" description="Helical" evidence="8">
    <location>
        <begin position="58"/>
        <end position="75"/>
    </location>
</feature>
<dbReference type="InterPro" id="IPR038770">
    <property type="entry name" value="Na+/solute_symporter_sf"/>
</dbReference>
<keyword evidence="3 8" id="KW-0812">Transmembrane</keyword>
<organism evidence="10 11">
    <name type="scientific">Clonostachys rhizophaga</name>
    <dbReference type="NCBI Taxonomy" id="160324"/>
    <lineage>
        <taxon>Eukaryota</taxon>
        <taxon>Fungi</taxon>
        <taxon>Dikarya</taxon>
        <taxon>Ascomycota</taxon>
        <taxon>Pezizomycotina</taxon>
        <taxon>Sordariomycetes</taxon>
        <taxon>Hypocreomycetidae</taxon>
        <taxon>Hypocreales</taxon>
        <taxon>Bionectriaceae</taxon>
        <taxon>Clonostachys</taxon>
    </lineage>
</organism>
<feature type="transmembrane region" description="Helical" evidence="8">
    <location>
        <begin position="87"/>
        <end position="105"/>
    </location>
</feature>
<keyword evidence="5" id="KW-0406">Ion transport</keyword>
<protein>
    <recommendedName>
        <fullName evidence="9">Cation/H+ exchanger transmembrane domain-containing protein</fullName>
    </recommendedName>
</protein>
<feature type="transmembrane region" description="Helical" evidence="8">
    <location>
        <begin position="125"/>
        <end position="146"/>
    </location>
</feature>
<feature type="transmembrane region" description="Helical" evidence="8">
    <location>
        <begin position="440"/>
        <end position="460"/>
    </location>
</feature>
<feature type="transmembrane region" description="Helical" evidence="8">
    <location>
        <begin position="295"/>
        <end position="326"/>
    </location>
</feature>
<sequence length="893" mass="95493">QTLQTASSHSRSPTMAWVDAVDGAASWLAARATNGTVTSQAGIFEGLNPSKWNSADPIILFIIQATIVVSLTRALYWPLSKIREPKVIAEVITGVILGPSIMGRIPGFTDAIFPKESMPSFKLAANLGLVLFLFLVGLEINLNYLLSNWRIAISVAALDMTIPFGLGVAVAWGLYNQFGSEPGIKEVSFGVYALFIGVAMAITAFPVLCRILTSLKLLNTNVGVITLSSGIANDVVGWVLLALCVTLVNSGAGVTSVYVLLTAIGWALFLAYAVRPAFMWTLRRTQSLEKGPSEGIVALTILIVLASAFFTSVIGVHSIFGAFMVGLMCPHEGGFAIKLTEKIEDLISALLVPLFFANAGLSTNLSLLDNGVTWGYVVAIIVVAFLSKIAGGTIGARMNGLVWRESFTIGTLMSCKGLVELIVLNIGLEAKILSTRTFTMFVVMALITTFATAPAVSFLYPPAYQRKLQLWKQGRINWDGTPIHHDGDDSDSDQKEATQRMFVWLRTDGLSSLLSVLGLFTNGQRDGQSPQLSSNEDHPEKEPATGSRSPRDLLRIHGHRLVELSERNSSVMKVTEIEEYASNDPIIRAFGTCANSTTRDVVVSGQLAVVPQHSFAETLVSEASNNKSDLIVLPWSETGTASELQSFFSAAPRGDLLTNSEFSSLVGKILDDARPQSAVATFIDSHLLHQSEDAPAGLKRTRTGLSITAASEAEDSTAVKFYSADATAQKHIYVLYAGGVDDIYAVRLGIQLAQNDIVKVTIVDASSSDSPGYARFGTIKDSLDANLADRVRFVDMATAHGGNVGLLATGLLASRADTTRDTILILGRAEGAASEPVGVGSDDPHKVLGPIAAAVVTEMKKTKVANTSLMVVQARHTPESEAALRKLSIVSHH</sequence>
<keyword evidence="2" id="KW-0813">Transport</keyword>
<dbReference type="OrthoDB" id="2687058at2759"/>
<dbReference type="PANTHER" id="PTHR32468">
    <property type="entry name" value="CATION/H + ANTIPORTER"/>
    <property type="match status" value="1"/>
</dbReference>
<comment type="subcellular location">
    <subcellularLocation>
        <location evidence="1">Membrane</location>
        <topology evidence="1">Multi-pass membrane protein</topology>
    </subcellularLocation>
</comment>
<reference evidence="10" key="1">
    <citation type="submission" date="2021-10" db="EMBL/GenBank/DDBJ databases">
        <authorList>
            <person name="Piombo E."/>
        </authorList>
    </citation>
    <scope>NUCLEOTIDE SEQUENCE</scope>
</reference>
<feature type="domain" description="Cation/H+ exchanger transmembrane" evidence="9">
    <location>
        <begin position="77"/>
        <end position="450"/>
    </location>
</feature>
<dbReference type="GO" id="GO:0016020">
    <property type="term" value="C:membrane"/>
    <property type="evidence" value="ECO:0007669"/>
    <property type="project" value="UniProtKB-SubCell"/>
</dbReference>
<keyword evidence="11" id="KW-1185">Reference proteome</keyword>
<evidence type="ECO:0000256" key="6">
    <source>
        <dbReference type="ARBA" id="ARBA00023136"/>
    </source>
</evidence>
<evidence type="ECO:0000256" key="7">
    <source>
        <dbReference type="SAM" id="MobiDB-lite"/>
    </source>
</evidence>
<dbReference type="PANTHER" id="PTHR32468:SF0">
    <property type="entry name" value="K(+)_H(+) ANTIPORTER 1"/>
    <property type="match status" value="1"/>
</dbReference>
<dbReference type="GO" id="GO:0015297">
    <property type="term" value="F:antiporter activity"/>
    <property type="evidence" value="ECO:0007669"/>
    <property type="project" value="InterPro"/>
</dbReference>
<dbReference type="Proteomes" id="UP000696573">
    <property type="component" value="Unassembled WGS sequence"/>
</dbReference>
<evidence type="ECO:0000256" key="3">
    <source>
        <dbReference type="ARBA" id="ARBA00022692"/>
    </source>
</evidence>
<keyword evidence="6 8" id="KW-0472">Membrane</keyword>
<evidence type="ECO:0000313" key="10">
    <source>
        <dbReference type="EMBL" id="CAH0032329.1"/>
    </source>
</evidence>
<accession>A0A9N9YT52</accession>
<dbReference type="InterPro" id="IPR050794">
    <property type="entry name" value="CPA2_transporter"/>
</dbReference>
<evidence type="ECO:0000256" key="4">
    <source>
        <dbReference type="ARBA" id="ARBA00022989"/>
    </source>
</evidence>
<dbReference type="EMBL" id="CABFNQ020000744">
    <property type="protein sequence ID" value="CAH0032329.1"/>
    <property type="molecule type" value="Genomic_DNA"/>
</dbReference>
<dbReference type="InterPro" id="IPR006153">
    <property type="entry name" value="Cation/H_exchanger_TM"/>
</dbReference>
<dbReference type="Pfam" id="PF00999">
    <property type="entry name" value="Na_H_Exchanger"/>
    <property type="match status" value="1"/>
</dbReference>
<keyword evidence="4 8" id="KW-1133">Transmembrane helix</keyword>
<feature type="compositionally biased region" description="Basic and acidic residues" evidence="7">
    <location>
        <begin position="535"/>
        <end position="552"/>
    </location>
</feature>
<gene>
    <name evidence="10" type="ORF">CRHIZ90672A_00002353</name>
</gene>
<feature type="non-terminal residue" evidence="10">
    <location>
        <position position="893"/>
    </location>
</feature>
<evidence type="ECO:0000256" key="8">
    <source>
        <dbReference type="SAM" id="Phobius"/>
    </source>
</evidence>
<feature type="transmembrane region" description="Helical" evidence="8">
    <location>
        <begin position="374"/>
        <end position="395"/>
    </location>
</feature>
<proteinExistence type="predicted"/>
<dbReference type="GO" id="GO:1902600">
    <property type="term" value="P:proton transmembrane transport"/>
    <property type="evidence" value="ECO:0007669"/>
    <property type="project" value="InterPro"/>
</dbReference>
<feature type="transmembrane region" description="Helical" evidence="8">
    <location>
        <begin position="346"/>
        <end position="367"/>
    </location>
</feature>
<evidence type="ECO:0000313" key="11">
    <source>
        <dbReference type="Proteomes" id="UP000696573"/>
    </source>
</evidence>
<evidence type="ECO:0000259" key="9">
    <source>
        <dbReference type="Pfam" id="PF00999"/>
    </source>
</evidence>
<feature type="compositionally biased region" description="Polar residues" evidence="7">
    <location>
        <begin position="525"/>
        <end position="534"/>
    </location>
</feature>